<dbReference type="InterPro" id="IPR019740">
    <property type="entry name" value="Pyridox_Oxase_CS"/>
</dbReference>
<comment type="pathway">
    <text evidence="6">Cofactor metabolism; pyridoxal 5'-phosphate salvage; pyridoxal 5'-phosphate from pyridoxamine 5'-phosphate: step 1/1.</text>
</comment>
<comment type="subunit">
    <text evidence="6">Homodimer.</text>
</comment>
<dbReference type="NCBIfam" id="TIGR00558">
    <property type="entry name" value="pdxH"/>
    <property type="match status" value="1"/>
</dbReference>
<feature type="domain" description="Pyridoxine 5'-phosphate oxidase dimerisation C-terminal" evidence="9">
    <location>
        <begin position="197"/>
        <end position="240"/>
    </location>
</feature>
<dbReference type="HAMAP" id="MF_01629">
    <property type="entry name" value="PdxH"/>
    <property type="match status" value="1"/>
</dbReference>
<evidence type="ECO:0000259" key="8">
    <source>
        <dbReference type="Pfam" id="PF01243"/>
    </source>
</evidence>
<accession>A0A2W5Q6G2</accession>
<dbReference type="NCBIfam" id="NF004231">
    <property type="entry name" value="PRK05679.1"/>
    <property type="match status" value="1"/>
</dbReference>
<feature type="binding site" evidence="6 7">
    <location>
        <position position="220"/>
    </location>
    <ligand>
        <name>FMN</name>
        <dbReference type="ChEBI" id="CHEBI:58210"/>
    </ligand>
</feature>
<comment type="cofactor">
    <cofactor evidence="6 7">
        <name>FMN</name>
        <dbReference type="ChEBI" id="CHEBI:58210"/>
    </cofactor>
    <text evidence="6 7">Binds 1 FMN per subunit.</text>
</comment>
<dbReference type="InterPro" id="IPR011576">
    <property type="entry name" value="Pyridox_Oxase_N"/>
</dbReference>
<feature type="binding site" evidence="6">
    <location>
        <begin position="216"/>
        <end position="218"/>
    </location>
    <ligand>
        <name>substrate</name>
    </ligand>
</feature>
<reference evidence="10 11" key="1">
    <citation type="submission" date="2017-08" db="EMBL/GenBank/DDBJ databases">
        <title>Infants hospitalized years apart are colonized by the same room-sourced microbial strains.</title>
        <authorList>
            <person name="Brooks B."/>
            <person name="Olm M.R."/>
            <person name="Firek B.A."/>
            <person name="Baker R."/>
            <person name="Thomas B.C."/>
            <person name="Morowitz M.J."/>
            <person name="Banfield J.F."/>
        </authorList>
    </citation>
    <scope>NUCLEOTIDE SEQUENCE [LARGE SCALE GENOMIC DNA]</scope>
    <source>
        <strain evidence="10">S2_005_002_R2_33</strain>
    </source>
</reference>
<feature type="binding site" evidence="6 7">
    <location>
        <begin position="165"/>
        <end position="166"/>
    </location>
    <ligand>
        <name>FMN</name>
        <dbReference type="ChEBI" id="CHEBI:58210"/>
    </ligand>
</feature>
<feature type="binding site" evidence="6 7">
    <location>
        <position position="210"/>
    </location>
    <ligand>
        <name>FMN</name>
        <dbReference type="ChEBI" id="CHEBI:58210"/>
    </ligand>
</feature>
<dbReference type="AlphaFoldDB" id="A0A2W5Q6G2"/>
<comment type="caution">
    <text evidence="10">The sequence shown here is derived from an EMBL/GenBank/DDBJ whole genome shotgun (WGS) entry which is preliminary data.</text>
</comment>
<dbReference type="EMBL" id="QFPX01000019">
    <property type="protein sequence ID" value="PZQ52977.1"/>
    <property type="molecule type" value="Genomic_DNA"/>
</dbReference>
<feature type="domain" description="Pyridoxamine 5'-phosphate oxidase N-terminal" evidence="8">
    <location>
        <begin position="67"/>
        <end position="184"/>
    </location>
</feature>
<evidence type="ECO:0000313" key="10">
    <source>
        <dbReference type="EMBL" id="PZQ52977.1"/>
    </source>
</evidence>
<evidence type="ECO:0000259" key="9">
    <source>
        <dbReference type="Pfam" id="PF10590"/>
    </source>
</evidence>
<comment type="catalytic activity">
    <reaction evidence="6">
        <text>pyridoxamine 5'-phosphate + O2 + H2O = pyridoxal 5'-phosphate + H2O2 + NH4(+)</text>
        <dbReference type="Rhea" id="RHEA:15817"/>
        <dbReference type="ChEBI" id="CHEBI:15377"/>
        <dbReference type="ChEBI" id="CHEBI:15379"/>
        <dbReference type="ChEBI" id="CHEBI:16240"/>
        <dbReference type="ChEBI" id="CHEBI:28938"/>
        <dbReference type="ChEBI" id="CHEBI:58451"/>
        <dbReference type="ChEBI" id="CHEBI:597326"/>
        <dbReference type="EC" id="1.4.3.5"/>
    </reaction>
</comment>
<keyword evidence="4 6" id="KW-0560">Oxidoreductase</keyword>
<dbReference type="InterPro" id="IPR000659">
    <property type="entry name" value="Pyridox_Oxase"/>
</dbReference>
<protein>
    <recommendedName>
        <fullName evidence="6">Pyridoxine/pyridoxamine 5'-phosphate oxidase</fullName>
        <ecNumber evidence="6">1.4.3.5</ecNumber>
    </recommendedName>
    <alternativeName>
        <fullName evidence="6">PNP/PMP oxidase</fullName>
        <shortName evidence="6">PNPOx</shortName>
    </alternativeName>
    <alternativeName>
        <fullName evidence="6">Pyridoxal 5'-phosphate synthase</fullName>
    </alternativeName>
</protein>
<dbReference type="Proteomes" id="UP000249082">
    <property type="component" value="Unassembled WGS sequence"/>
</dbReference>
<feature type="binding site" evidence="6 7">
    <location>
        <begin position="86"/>
        <end position="91"/>
    </location>
    <ligand>
        <name>FMN</name>
        <dbReference type="ChEBI" id="CHEBI:58210"/>
    </ligand>
</feature>
<feature type="binding site" evidence="6">
    <location>
        <position position="156"/>
    </location>
    <ligand>
        <name>substrate</name>
    </ligand>
</feature>
<dbReference type="UniPathway" id="UPA01068">
    <property type="reaction ID" value="UER00304"/>
</dbReference>
<feature type="binding site" evidence="6">
    <location>
        <position position="148"/>
    </location>
    <ligand>
        <name>substrate</name>
    </ligand>
</feature>
<feature type="binding site" evidence="6">
    <location>
        <position position="152"/>
    </location>
    <ligand>
        <name>substrate</name>
    </ligand>
</feature>
<comment type="similarity">
    <text evidence="1 6">Belongs to the pyridoxamine 5'-phosphate oxidase family.</text>
</comment>
<feature type="binding site" evidence="6 7">
    <location>
        <position position="130"/>
    </location>
    <ligand>
        <name>FMN</name>
        <dbReference type="ChEBI" id="CHEBI:58210"/>
    </ligand>
</feature>
<name>A0A2W5Q6G2_9SPHN</name>
<feature type="binding site" evidence="6 7">
    <location>
        <begin position="101"/>
        <end position="102"/>
    </location>
    <ligand>
        <name>FMN</name>
        <dbReference type="ChEBI" id="CHEBI:58210"/>
    </ligand>
</feature>
<evidence type="ECO:0000256" key="7">
    <source>
        <dbReference type="PIRSR" id="PIRSR000190-2"/>
    </source>
</evidence>
<evidence type="ECO:0000256" key="3">
    <source>
        <dbReference type="ARBA" id="ARBA00022643"/>
    </source>
</evidence>
<dbReference type="GO" id="GO:0010181">
    <property type="term" value="F:FMN binding"/>
    <property type="evidence" value="ECO:0007669"/>
    <property type="project" value="UniProtKB-UniRule"/>
</dbReference>
<dbReference type="Pfam" id="PF01243">
    <property type="entry name" value="PNPOx_N"/>
    <property type="match status" value="1"/>
</dbReference>
<evidence type="ECO:0000256" key="5">
    <source>
        <dbReference type="ARBA" id="ARBA00023096"/>
    </source>
</evidence>
<dbReference type="PANTHER" id="PTHR10851:SF0">
    <property type="entry name" value="PYRIDOXINE-5'-PHOSPHATE OXIDASE"/>
    <property type="match status" value="1"/>
</dbReference>
<sequence>MRPNTIGNCRDIGSFLCRARRAPAIDLIRIRQETQMEAEQAREVIPHGDPFALFRDWYGEARGTEPNDSNAMALATATPDGLPSVRMVLLKGYGPEGFVFYTNGHSRKGQEIAANPHVALLFHWKSLRRQIRIEGELAAVTAAEADAYFHSRARDSQLGAVASDQSAPLDSRETFLARYEDVRSRFGEGEIERPAHWTGYRVVPAAIEFWQDRAYRLHERRRFVRAGDAAGGWTSSLLYP</sequence>
<dbReference type="PIRSF" id="PIRSF000190">
    <property type="entry name" value="Pyd_amn-ph_oxd"/>
    <property type="match status" value="1"/>
</dbReference>
<organism evidence="10 11">
    <name type="scientific">Novosphingobium pentaromativorans</name>
    <dbReference type="NCBI Taxonomy" id="205844"/>
    <lineage>
        <taxon>Bacteria</taxon>
        <taxon>Pseudomonadati</taxon>
        <taxon>Pseudomonadota</taxon>
        <taxon>Alphaproteobacteria</taxon>
        <taxon>Sphingomonadales</taxon>
        <taxon>Sphingomonadaceae</taxon>
        <taxon>Novosphingobium</taxon>
    </lineage>
</organism>
<dbReference type="Gene3D" id="2.30.110.10">
    <property type="entry name" value="Electron Transport, Fmn-binding Protein, Chain A"/>
    <property type="match status" value="1"/>
</dbReference>
<dbReference type="GO" id="GO:0008615">
    <property type="term" value="P:pyridoxine biosynthetic process"/>
    <property type="evidence" value="ECO:0007669"/>
    <property type="project" value="UniProtKB-UniRule"/>
</dbReference>
<evidence type="ECO:0000256" key="6">
    <source>
        <dbReference type="HAMAP-Rule" id="MF_01629"/>
    </source>
</evidence>
<evidence type="ECO:0000256" key="2">
    <source>
        <dbReference type="ARBA" id="ARBA00022630"/>
    </source>
</evidence>
<dbReference type="EC" id="1.4.3.5" evidence="6"/>
<comment type="catalytic activity">
    <reaction evidence="6">
        <text>pyridoxine 5'-phosphate + O2 = pyridoxal 5'-phosphate + H2O2</text>
        <dbReference type="Rhea" id="RHEA:15149"/>
        <dbReference type="ChEBI" id="CHEBI:15379"/>
        <dbReference type="ChEBI" id="CHEBI:16240"/>
        <dbReference type="ChEBI" id="CHEBI:58589"/>
        <dbReference type="ChEBI" id="CHEBI:597326"/>
        <dbReference type="EC" id="1.4.3.5"/>
    </reaction>
</comment>
<feature type="binding site" evidence="6 7">
    <location>
        <position position="108"/>
    </location>
    <ligand>
        <name>FMN</name>
        <dbReference type="ChEBI" id="CHEBI:58210"/>
    </ligand>
</feature>
<feature type="binding site" evidence="6">
    <location>
        <position position="91"/>
    </location>
    <ligand>
        <name>substrate</name>
    </ligand>
</feature>
<comment type="function">
    <text evidence="6">Catalyzes the oxidation of either pyridoxine 5'-phosphate (PNP) or pyridoxamine 5'-phosphate (PMP) into pyridoxal 5'-phosphate (PLP).</text>
</comment>
<dbReference type="SUPFAM" id="SSF50475">
    <property type="entry name" value="FMN-binding split barrel"/>
    <property type="match status" value="1"/>
</dbReference>
<dbReference type="PROSITE" id="PS01064">
    <property type="entry name" value="PYRIDOX_OXIDASE"/>
    <property type="match status" value="1"/>
</dbReference>
<dbReference type="GO" id="GO:0004733">
    <property type="term" value="F:pyridoxamine phosphate oxidase activity"/>
    <property type="evidence" value="ECO:0007669"/>
    <property type="project" value="UniProtKB-UniRule"/>
</dbReference>
<gene>
    <name evidence="6 10" type="primary">pdxH</name>
    <name evidence="10" type="ORF">DI555_18010</name>
</gene>
<evidence type="ECO:0000256" key="4">
    <source>
        <dbReference type="ARBA" id="ARBA00023002"/>
    </source>
</evidence>
<dbReference type="InterPro" id="IPR019576">
    <property type="entry name" value="Pyridoxamine_oxidase_dimer_C"/>
</dbReference>
<keyword evidence="3 6" id="KW-0288">FMN</keyword>
<comment type="pathway">
    <text evidence="6">Cofactor metabolism; pyridoxal 5'-phosphate salvage; pyridoxal 5'-phosphate from pyridoxine 5'-phosphate: step 1/1.</text>
</comment>
<dbReference type="Pfam" id="PF10590">
    <property type="entry name" value="PNP_phzG_C"/>
    <property type="match status" value="1"/>
</dbReference>
<feature type="binding site" evidence="6 7">
    <location>
        <position position="107"/>
    </location>
    <ligand>
        <name>FMN</name>
        <dbReference type="ChEBI" id="CHEBI:58210"/>
    </ligand>
</feature>
<evidence type="ECO:0000256" key="1">
    <source>
        <dbReference type="ARBA" id="ARBA00007301"/>
    </source>
</evidence>
<dbReference type="InterPro" id="IPR012349">
    <property type="entry name" value="Split_barrel_FMN-bd"/>
</dbReference>
<proteinExistence type="inferred from homology"/>
<keyword evidence="5 6" id="KW-0664">Pyridoxine biosynthesis</keyword>
<dbReference type="PANTHER" id="PTHR10851">
    <property type="entry name" value="PYRIDOXINE-5-PHOSPHATE OXIDASE"/>
    <property type="match status" value="1"/>
</dbReference>
<evidence type="ECO:0000313" key="11">
    <source>
        <dbReference type="Proteomes" id="UP000249082"/>
    </source>
</evidence>
<keyword evidence="2 6" id="KW-0285">Flavoprotein</keyword>